<gene>
    <name evidence="1" type="ORF">UFOVP1290_148</name>
</gene>
<organism evidence="1">
    <name type="scientific">uncultured Caudovirales phage</name>
    <dbReference type="NCBI Taxonomy" id="2100421"/>
    <lineage>
        <taxon>Viruses</taxon>
        <taxon>Duplodnaviria</taxon>
        <taxon>Heunggongvirae</taxon>
        <taxon>Uroviricota</taxon>
        <taxon>Caudoviricetes</taxon>
        <taxon>Peduoviridae</taxon>
        <taxon>Maltschvirus</taxon>
        <taxon>Maltschvirus maltsch</taxon>
    </lineage>
</organism>
<reference evidence="1" key="1">
    <citation type="submission" date="2020-05" db="EMBL/GenBank/DDBJ databases">
        <authorList>
            <person name="Chiriac C."/>
            <person name="Salcher M."/>
            <person name="Ghai R."/>
            <person name="Kavagutti S V."/>
        </authorList>
    </citation>
    <scope>NUCLEOTIDE SEQUENCE</scope>
</reference>
<evidence type="ECO:0000313" key="1">
    <source>
        <dbReference type="EMBL" id="CAB4196628.1"/>
    </source>
</evidence>
<name>A0A6J5RSH1_9CAUD</name>
<accession>A0A6J5RSH1</accession>
<sequence length="69" mass="7520">MGKRHILVEGNIPAGAACPWHSECAYVFEACPTETKPRTIPFSCGAARLWAMGEESQERKAAKAAKETK</sequence>
<dbReference type="EMBL" id="LR797252">
    <property type="protein sequence ID" value="CAB4196628.1"/>
    <property type="molecule type" value="Genomic_DNA"/>
</dbReference>
<proteinExistence type="predicted"/>
<protein>
    <submittedName>
        <fullName evidence="1">Uncharacterized protein</fullName>
    </submittedName>
</protein>